<accession>C1DHB7</accession>
<organism evidence="1 2">
    <name type="scientific">Azotobacter vinelandii (strain DJ / ATCC BAA-1303)</name>
    <dbReference type="NCBI Taxonomy" id="322710"/>
    <lineage>
        <taxon>Bacteria</taxon>
        <taxon>Pseudomonadati</taxon>
        <taxon>Pseudomonadota</taxon>
        <taxon>Gammaproteobacteria</taxon>
        <taxon>Pseudomonadales</taxon>
        <taxon>Pseudomonadaceae</taxon>
        <taxon>Azotobacter</taxon>
    </lineage>
</organism>
<proteinExistence type="predicted"/>
<dbReference type="EMBL" id="CP001157">
    <property type="protein sequence ID" value="ACO78512.1"/>
    <property type="molecule type" value="Genomic_DNA"/>
</dbReference>
<name>C1DHB7_AZOVD</name>
<dbReference type="KEGG" id="avn:Avin_23240"/>
<sequence length="34" mass="3913">MSHGSLVLMRPCHRMVARKGMQMPVYPSRRARDG</sequence>
<dbReference type="EnsemblBacteria" id="ACO78512">
    <property type="protein sequence ID" value="ACO78512"/>
    <property type="gene ID" value="Avin_23240"/>
</dbReference>
<evidence type="ECO:0000313" key="2">
    <source>
        <dbReference type="Proteomes" id="UP000002424"/>
    </source>
</evidence>
<gene>
    <name evidence="1" type="ordered locus">Avin_23240</name>
</gene>
<dbReference type="AlphaFoldDB" id="C1DHB7"/>
<protein>
    <submittedName>
        <fullName evidence="1">Uncharacterized protein</fullName>
    </submittedName>
</protein>
<dbReference type="Proteomes" id="UP000002424">
    <property type="component" value="Chromosome"/>
</dbReference>
<reference evidence="1 2" key="1">
    <citation type="journal article" date="2009" name="J. Bacteriol.">
        <title>Genome sequence of Azotobacter vinelandii, an obligate aerobe specialized to support diverse anaerobic metabolic processes.</title>
        <authorList>
            <person name="Setubal J.C."/>
            <person name="dos Santos P."/>
            <person name="Goldman B.S."/>
            <person name="Ertesvag H."/>
            <person name="Espin G."/>
            <person name="Rubio L.M."/>
            <person name="Valla S."/>
            <person name="Almeida N.F."/>
            <person name="Balasubramanian D."/>
            <person name="Cromes L."/>
            <person name="Curatti L."/>
            <person name="Du Z."/>
            <person name="Godsy E."/>
            <person name="Goodner B."/>
            <person name="Hellner-Burris K."/>
            <person name="Hernandez J.A."/>
            <person name="Houmiel K."/>
            <person name="Imperial J."/>
            <person name="Kennedy C."/>
            <person name="Larson T.J."/>
            <person name="Latreille P."/>
            <person name="Ligon L.S."/>
            <person name="Lu J."/>
            <person name="Maerk M."/>
            <person name="Miller N.M."/>
            <person name="Norton S."/>
            <person name="O'Carroll I.P."/>
            <person name="Paulsen I."/>
            <person name="Raulfs E.C."/>
            <person name="Roemer R."/>
            <person name="Rosser J."/>
            <person name="Segura D."/>
            <person name="Slater S."/>
            <person name="Stricklin S.L."/>
            <person name="Studholme D.J."/>
            <person name="Sun J."/>
            <person name="Viana C.J."/>
            <person name="Wallin E."/>
            <person name="Wang B."/>
            <person name="Wheeler C."/>
            <person name="Zhu H."/>
            <person name="Dean D.R."/>
            <person name="Dixon R."/>
            <person name="Wood D."/>
        </authorList>
    </citation>
    <scope>NUCLEOTIDE SEQUENCE [LARGE SCALE GENOMIC DNA]</scope>
    <source>
        <strain evidence="2">DJ / ATCC BAA-1303</strain>
    </source>
</reference>
<evidence type="ECO:0000313" key="1">
    <source>
        <dbReference type="EMBL" id="ACO78512.1"/>
    </source>
</evidence>
<dbReference type="HOGENOM" id="CLU_3371773_0_0_6"/>
<keyword evidence="2" id="KW-1185">Reference proteome</keyword>